<dbReference type="AlphaFoldDB" id="A0A9W6LYM3"/>
<organism evidence="1 2">
    <name type="scientific">Leifsonia poae</name>
    <dbReference type="NCBI Taxonomy" id="110933"/>
    <lineage>
        <taxon>Bacteria</taxon>
        <taxon>Bacillati</taxon>
        <taxon>Actinomycetota</taxon>
        <taxon>Actinomycetes</taxon>
        <taxon>Micrococcales</taxon>
        <taxon>Microbacteriaceae</taxon>
        <taxon>Leifsonia</taxon>
    </lineage>
</organism>
<accession>A0A9W6LYM3</accession>
<keyword evidence="2" id="KW-1185">Reference proteome</keyword>
<dbReference type="Proteomes" id="UP001142372">
    <property type="component" value="Unassembled WGS sequence"/>
</dbReference>
<evidence type="ECO:0000313" key="2">
    <source>
        <dbReference type="Proteomes" id="UP001142372"/>
    </source>
</evidence>
<dbReference type="EMBL" id="BSEN01000001">
    <property type="protein sequence ID" value="GLJ74747.1"/>
    <property type="molecule type" value="Genomic_DNA"/>
</dbReference>
<dbReference type="RefSeq" id="WP_271175440.1">
    <property type="nucleotide sequence ID" value="NZ_BAAAJO010000001.1"/>
</dbReference>
<name>A0A9W6LYM3_9MICO</name>
<sequence length="305" mass="32930">MAAVVYSADVDDLRVAIERTQERIAGLAEPRLYATAFALAVLVRTNKVTAWRSWDSPPPRRALDFGRRELQWAMQQLFGTEPHALLHGGSSASLLLTPGCRVMLDPFYGSASELTLVSDKRIPGAGTRNTLRMDINDASWLWSHHDGVHAIRTVEYNAGNTLNQQNGLGCRLPASEVTAETSYPETEYMISRIDCVHRKVGTGDPTCALNGQVCGGLGAGGGRNRTKPRLLIPPTPSQETRMLVPGGLEILLDKSTEGGSRKRPIAADLSLLVAWCASDGIGPFDFTRLVGLLGAPGLSLLTDKD</sequence>
<reference evidence="1" key="1">
    <citation type="journal article" date="2014" name="Int. J. Syst. Evol. Microbiol.">
        <title>Complete genome sequence of Corynebacterium casei LMG S-19264T (=DSM 44701T), isolated from a smear-ripened cheese.</title>
        <authorList>
            <consortium name="US DOE Joint Genome Institute (JGI-PGF)"/>
            <person name="Walter F."/>
            <person name="Albersmeier A."/>
            <person name="Kalinowski J."/>
            <person name="Ruckert C."/>
        </authorList>
    </citation>
    <scope>NUCLEOTIDE SEQUENCE</scope>
    <source>
        <strain evidence="1">VKM Ac-1401</strain>
    </source>
</reference>
<proteinExistence type="predicted"/>
<reference evidence="1" key="2">
    <citation type="submission" date="2023-01" db="EMBL/GenBank/DDBJ databases">
        <authorList>
            <person name="Sun Q."/>
            <person name="Evtushenko L."/>
        </authorList>
    </citation>
    <scope>NUCLEOTIDE SEQUENCE</scope>
    <source>
        <strain evidence="1">VKM Ac-1401</strain>
    </source>
</reference>
<gene>
    <name evidence="1" type="ORF">GCM10017584_03200</name>
</gene>
<evidence type="ECO:0000313" key="1">
    <source>
        <dbReference type="EMBL" id="GLJ74747.1"/>
    </source>
</evidence>
<protein>
    <submittedName>
        <fullName evidence="1">Uncharacterized protein</fullName>
    </submittedName>
</protein>
<comment type="caution">
    <text evidence="1">The sequence shown here is derived from an EMBL/GenBank/DDBJ whole genome shotgun (WGS) entry which is preliminary data.</text>
</comment>